<dbReference type="InterPro" id="IPR004000">
    <property type="entry name" value="Actin"/>
</dbReference>
<dbReference type="InterPro" id="IPR043129">
    <property type="entry name" value="ATPase_NBD"/>
</dbReference>
<protein>
    <recommendedName>
        <fullName evidence="5">Actin-like ATPase domain-containing protein</fullName>
    </recommendedName>
</protein>
<dbReference type="eggNOG" id="ENOG502S8RP">
    <property type="taxonomic scope" value="Eukaryota"/>
</dbReference>
<comment type="similarity">
    <text evidence="1">Belongs to the actin family.</text>
</comment>
<evidence type="ECO:0008006" key="5">
    <source>
        <dbReference type="Google" id="ProtNLM"/>
    </source>
</evidence>
<evidence type="ECO:0000256" key="2">
    <source>
        <dbReference type="SAM" id="MobiDB-lite"/>
    </source>
</evidence>
<dbReference type="PANTHER" id="PTHR11937">
    <property type="entry name" value="ACTIN"/>
    <property type="match status" value="1"/>
</dbReference>
<dbReference type="Pfam" id="PF00022">
    <property type="entry name" value="Actin"/>
    <property type="match status" value="1"/>
</dbReference>
<sequence>MAAPPSPSADYFAGRQTARTRPPPTVLPERQRTGGGPGTPGSPRTPVLGRSISSQFASPGSYRGEQEDTVVYELGARHISAGFAGESRPRCILRFHPDMGRRVGEYRQYDPQYTSSRRGSTKRNAWGDGYELYRTDCRGLDLGLVHDKLERAVRTVHADFLQLDQKPRKAVLAVPSLLPTPLLEVALRILFNHYAQPPSVQILSTPILACVGAGLRNALVIELGWEEIVITAVGEYREVFQRRSVRAGKRLSEITALMLQDEVKKANPGEEGKVDFAHAEDVVERLGWCKPQPQQSSANEKETIKQIPLPDGQSTSMAVPFSRLSEPAEDLFFTASDLQDLDDNDLPLHVLAYRVLLALPLDLRALCISRIVLTGGLGSFPGLRSRLLCELNELVGKRGWDPVAKYGSATAWHERTLRERSANIAAARQAGTDGESSANPTKQAAPDFVPARHRKHDDIKDHVTLKSERNHGARPQDIIVKGVVRGVETLGPWAGASMVASLRIKGVREVEREDFLKHGLKDGAAVY</sequence>
<dbReference type="AlphaFoldDB" id="M2N992"/>
<evidence type="ECO:0000313" key="4">
    <source>
        <dbReference type="Proteomes" id="UP000011761"/>
    </source>
</evidence>
<feature type="region of interest" description="Disordered" evidence="2">
    <location>
        <begin position="426"/>
        <end position="447"/>
    </location>
</feature>
<dbReference type="KEGG" id="bcom:BAUCODRAFT_61872"/>
<reference evidence="3 4" key="1">
    <citation type="journal article" date="2012" name="PLoS Pathog.">
        <title>Diverse lifestyles and strategies of plant pathogenesis encoded in the genomes of eighteen Dothideomycetes fungi.</title>
        <authorList>
            <person name="Ohm R.A."/>
            <person name="Feau N."/>
            <person name="Henrissat B."/>
            <person name="Schoch C.L."/>
            <person name="Horwitz B.A."/>
            <person name="Barry K.W."/>
            <person name="Condon B.J."/>
            <person name="Copeland A.C."/>
            <person name="Dhillon B."/>
            <person name="Glaser F."/>
            <person name="Hesse C.N."/>
            <person name="Kosti I."/>
            <person name="LaButti K."/>
            <person name="Lindquist E.A."/>
            <person name="Lucas S."/>
            <person name="Salamov A.A."/>
            <person name="Bradshaw R.E."/>
            <person name="Ciuffetti L."/>
            <person name="Hamelin R.C."/>
            <person name="Kema G.H.J."/>
            <person name="Lawrence C."/>
            <person name="Scott J.A."/>
            <person name="Spatafora J.W."/>
            <person name="Turgeon B.G."/>
            <person name="de Wit P.J.G.M."/>
            <person name="Zhong S."/>
            <person name="Goodwin S.B."/>
            <person name="Grigoriev I.V."/>
        </authorList>
    </citation>
    <scope>NUCLEOTIDE SEQUENCE [LARGE SCALE GENOMIC DNA]</scope>
    <source>
        <strain evidence="3 4">UAMH 10762</strain>
    </source>
</reference>
<name>M2N992_BAUPA</name>
<dbReference type="RefSeq" id="XP_007671923.1">
    <property type="nucleotide sequence ID" value="XM_007673733.1"/>
</dbReference>
<dbReference type="OrthoDB" id="337660at2759"/>
<organism evidence="3 4">
    <name type="scientific">Baudoinia panamericana (strain UAMH 10762)</name>
    <name type="common">Angels' share fungus</name>
    <name type="synonym">Baudoinia compniacensis (strain UAMH 10762)</name>
    <dbReference type="NCBI Taxonomy" id="717646"/>
    <lineage>
        <taxon>Eukaryota</taxon>
        <taxon>Fungi</taxon>
        <taxon>Dikarya</taxon>
        <taxon>Ascomycota</taxon>
        <taxon>Pezizomycotina</taxon>
        <taxon>Dothideomycetes</taxon>
        <taxon>Dothideomycetidae</taxon>
        <taxon>Mycosphaerellales</taxon>
        <taxon>Teratosphaeriaceae</taxon>
        <taxon>Baudoinia</taxon>
    </lineage>
</organism>
<evidence type="ECO:0000256" key="1">
    <source>
        <dbReference type="RuleBase" id="RU000487"/>
    </source>
</evidence>
<evidence type="ECO:0000313" key="3">
    <source>
        <dbReference type="EMBL" id="EMD00739.1"/>
    </source>
</evidence>
<dbReference type="STRING" id="717646.M2N992"/>
<dbReference type="SUPFAM" id="SSF53067">
    <property type="entry name" value="Actin-like ATPase domain"/>
    <property type="match status" value="2"/>
</dbReference>
<keyword evidence="4" id="KW-1185">Reference proteome</keyword>
<dbReference type="Gene3D" id="3.30.420.40">
    <property type="match status" value="2"/>
</dbReference>
<dbReference type="SMART" id="SM00268">
    <property type="entry name" value="ACTIN"/>
    <property type="match status" value="1"/>
</dbReference>
<accession>M2N992</accession>
<gene>
    <name evidence="3" type="ORF">BAUCODRAFT_61872</name>
</gene>
<feature type="region of interest" description="Disordered" evidence="2">
    <location>
        <begin position="1"/>
        <end position="62"/>
    </location>
</feature>
<dbReference type="HOGENOM" id="CLU_023246_0_0_1"/>
<dbReference type="GeneID" id="19115949"/>
<proteinExistence type="inferred from homology"/>
<dbReference type="Proteomes" id="UP000011761">
    <property type="component" value="Unassembled WGS sequence"/>
</dbReference>
<dbReference type="OMA" id="GDYRGWI"/>
<dbReference type="Gene3D" id="3.90.640.10">
    <property type="entry name" value="Actin, Chain A, domain 4"/>
    <property type="match status" value="1"/>
</dbReference>
<dbReference type="EMBL" id="KB445550">
    <property type="protein sequence ID" value="EMD00739.1"/>
    <property type="molecule type" value="Genomic_DNA"/>
</dbReference>